<dbReference type="Proteomes" id="UP001163603">
    <property type="component" value="Chromosome 11"/>
</dbReference>
<name>A0ACC0XQB1_9ROSI</name>
<comment type="caution">
    <text evidence="1">The sequence shown here is derived from an EMBL/GenBank/DDBJ whole genome shotgun (WGS) entry which is preliminary data.</text>
</comment>
<organism evidence="1 2">
    <name type="scientific">Pistacia integerrima</name>
    <dbReference type="NCBI Taxonomy" id="434235"/>
    <lineage>
        <taxon>Eukaryota</taxon>
        <taxon>Viridiplantae</taxon>
        <taxon>Streptophyta</taxon>
        <taxon>Embryophyta</taxon>
        <taxon>Tracheophyta</taxon>
        <taxon>Spermatophyta</taxon>
        <taxon>Magnoliopsida</taxon>
        <taxon>eudicotyledons</taxon>
        <taxon>Gunneridae</taxon>
        <taxon>Pentapetalae</taxon>
        <taxon>rosids</taxon>
        <taxon>malvids</taxon>
        <taxon>Sapindales</taxon>
        <taxon>Anacardiaceae</taxon>
        <taxon>Pistacia</taxon>
    </lineage>
</organism>
<protein>
    <submittedName>
        <fullName evidence="1">Uncharacterized protein</fullName>
    </submittedName>
</protein>
<evidence type="ECO:0000313" key="2">
    <source>
        <dbReference type="Proteomes" id="UP001163603"/>
    </source>
</evidence>
<gene>
    <name evidence="1" type="ORF">Pint_32368</name>
</gene>
<reference evidence="2" key="1">
    <citation type="journal article" date="2023" name="G3 (Bethesda)">
        <title>Genome assembly and association tests identify interacting loci associated with vigor, precocity, and sex in interspecific pistachio rootstocks.</title>
        <authorList>
            <person name="Palmer W."/>
            <person name="Jacygrad E."/>
            <person name="Sagayaradj S."/>
            <person name="Cavanaugh K."/>
            <person name="Han R."/>
            <person name="Bertier L."/>
            <person name="Beede B."/>
            <person name="Kafkas S."/>
            <person name="Golino D."/>
            <person name="Preece J."/>
            <person name="Michelmore R."/>
        </authorList>
    </citation>
    <scope>NUCLEOTIDE SEQUENCE [LARGE SCALE GENOMIC DNA]</scope>
</reference>
<keyword evidence="2" id="KW-1185">Reference proteome</keyword>
<evidence type="ECO:0000313" key="1">
    <source>
        <dbReference type="EMBL" id="KAJ0020257.1"/>
    </source>
</evidence>
<proteinExistence type="predicted"/>
<sequence>MGRQLQREHSGLQFESYHPGCLWSILHILDNHQWRNVKRIIPNKKHLRGRKAICFGNPKTISLERESGEAQNFLDADNFIVEQDTTTNSIEKHSGKASIKALISEEMSKEENHKQLILGFPAQSKLQRTYSIHHLDPSDFRPGKISDDWTNPIIVLHKDENTSSTRSRVSSLKKRTRKLIARNKKRDVGDSVNVEDSLGQYQLSGKQDKVMENSKIQKQIGTKQLSREILHHQVKEYVDVLEIFKVNKEEFLKLLKEPDIAVSENFPGQQISNKNVKLTKSGSFPVADSSRIRYLRPSTLEHKQNETWAFPKGEMPVCSTEVTNPDSARSQKGYNSKTVPSLGDDNVGSAIKQKANNCSQGSSQVSSHQPWNKLVKGHFRGIKRRLRHAIKEKQKENDHSKTDAKQMPTGSENISVGDDGTDSSRMCHERDGSDHDLSKSRRRHMRRTTSLNESLEKYARLFESSSSREAKLPHSNSLKLRNEDKTSSREHAPKFFKRISSLSDLESFSSLLNELANESEMPVSTEVDCNTNTESDNRDETKSSSLPVATDKLEPLDAIVETQFQKSTEQGSDSDVGIEHSGGLMVDKIGEEISMTGEFGENIIDALKVGSIPPQDQEIDSTMNPSVCLDQPSPDPVTETCFPDNILDPAEVPISEGSELNPVHIHIHEADSSFNLENRSNADSLLGLCDRVNTDEDNHFLHFELGNNDASFNYVREVLHLSGFIGNECLGTWYSLDQPLNPSVFKELEEYLHHELQYSPEEIGGNCEHQLLFDLINEVLLELYERSFTYFPRAFSFNSHIRPMPKGNRVLDEVWSRICRYLSFRTNLDQSLDDIVAQDLAKGDGWLTQQFETECVVLELEDLICDELFDELIYS</sequence>
<dbReference type="EMBL" id="CM047746">
    <property type="protein sequence ID" value="KAJ0020257.1"/>
    <property type="molecule type" value="Genomic_DNA"/>
</dbReference>
<accession>A0ACC0XQB1</accession>